<sequence length="966" mass="106878">MSEQDSGSQVEGAAHPSPLLAAGGSTAPVFAHAPTVEYEVDLLLTAHEVKLVEEFRQDIRLCETDTKKFDKCAQKRDELLEENDKLVLRLAVFDHVMSAECALYRGRKDRTRPRSNQPKGTQENGAAKWDRFVGVATDGFDTIPKLLPPLRAISLQWGKDFVQHYQLAGKGQHYCNQFSAAIKPHTRENGIQKLNQLLLRRFRIPGRRDIRAGVNPIEPVDLRNLASWRDEGPFVKEGDPDIVQLQFVDLTCEDIPPGFVFDQFGLMVRCPPGPLAGLSFPDSGLGGALESIADTTSTEEVVGVLPAAVNISTGDADPVTPLTAVTTPTSPSHSELSTPLSLPPDFLANTAAILPPHAPSDAANAMPDPSITSEEFNRTDSDTDGAMAEDGLDPANVPEMPPDCCPKVPPSLRLTLTNPPLFNREAADQLFPFLRQLCREHLQRYAELRLIEHLETWSEAALHTNASTPFRRRRASLSDITTPSKRPRLEAPLAPSRWSSVREDRPVHDHVINDAYRRQVIAELCRDTLLAGSHGEETNQLVCELLDKVQHPNTDSNRGVVEALFCTSDEAARVVESRSPIDVPIITKDQQPFKWGDGGRPIEQFFRRMCILNQSISVQIPSRSSTEQSFEVCKLRDVRERFLAQKHTSDPWNVLDLQSPVPSILPRFLTGENCELLLHVRNRVLMAGSAERVVASTQQWNEWKDVDKWALLSQGGHHTAPHMDSHGYATWITVQEGSIGFGWISCPAEEEREAWMAKPGGYLGGSWRYIILEPGQTVFFGPGTIHFVFRVRDHQTLALGGHVLQWSGLQRWIQVILAELKNPATTNEEMEKTGPKLVSVVAELVEAKVKEARVEELGGEAAVRGFFESVKVRICQVNAVAFSPVGRLTVSGSGDKTVQVWDAATGAERRVLQGHPGSVYTVAFSLDGRLIISGSHDKSVRVWDAARRQLLPIDICYGKPAVEWGG</sequence>
<dbReference type="InterPro" id="IPR001680">
    <property type="entry name" value="WD40_rpt"/>
</dbReference>
<dbReference type="PANTHER" id="PTHR19848">
    <property type="entry name" value="WD40 REPEAT PROTEIN"/>
    <property type="match status" value="1"/>
</dbReference>
<feature type="repeat" description="WD" evidence="3">
    <location>
        <begin position="877"/>
        <end position="911"/>
    </location>
</feature>
<proteinExistence type="predicted"/>
<dbReference type="Gene3D" id="2.130.10.10">
    <property type="entry name" value="YVTN repeat-like/Quinoprotein amine dehydrogenase"/>
    <property type="match status" value="1"/>
</dbReference>
<comment type="caution">
    <text evidence="6">The sequence shown here is derived from an EMBL/GenBank/DDBJ whole genome shotgun (WGS) entry which is preliminary data.</text>
</comment>
<accession>A0AAN6MAC7</accession>
<dbReference type="InterPro" id="IPR036322">
    <property type="entry name" value="WD40_repeat_dom_sf"/>
</dbReference>
<dbReference type="PROSITE" id="PS51184">
    <property type="entry name" value="JMJC"/>
    <property type="match status" value="1"/>
</dbReference>
<dbReference type="EMBL" id="MU856274">
    <property type="protein sequence ID" value="KAK3897100.1"/>
    <property type="molecule type" value="Genomic_DNA"/>
</dbReference>
<evidence type="ECO:0000256" key="1">
    <source>
        <dbReference type="ARBA" id="ARBA00022574"/>
    </source>
</evidence>
<dbReference type="Gene3D" id="2.60.120.650">
    <property type="entry name" value="Cupin"/>
    <property type="match status" value="1"/>
</dbReference>
<dbReference type="InterPro" id="IPR019775">
    <property type="entry name" value="WD40_repeat_CS"/>
</dbReference>
<dbReference type="SMART" id="SM00320">
    <property type="entry name" value="WD40"/>
    <property type="match status" value="2"/>
</dbReference>
<reference evidence="6" key="1">
    <citation type="journal article" date="2023" name="Mol. Phylogenet. Evol.">
        <title>Genome-scale phylogeny and comparative genomics of the fungal order Sordariales.</title>
        <authorList>
            <person name="Hensen N."/>
            <person name="Bonometti L."/>
            <person name="Westerberg I."/>
            <person name="Brannstrom I.O."/>
            <person name="Guillou S."/>
            <person name="Cros-Aarteil S."/>
            <person name="Calhoun S."/>
            <person name="Haridas S."/>
            <person name="Kuo A."/>
            <person name="Mondo S."/>
            <person name="Pangilinan J."/>
            <person name="Riley R."/>
            <person name="LaButti K."/>
            <person name="Andreopoulos B."/>
            <person name="Lipzen A."/>
            <person name="Chen C."/>
            <person name="Yan M."/>
            <person name="Daum C."/>
            <person name="Ng V."/>
            <person name="Clum A."/>
            <person name="Steindorff A."/>
            <person name="Ohm R.A."/>
            <person name="Martin F."/>
            <person name="Silar P."/>
            <person name="Natvig D.O."/>
            <person name="Lalanne C."/>
            <person name="Gautier V."/>
            <person name="Ament-Velasquez S.L."/>
            <person name="Kruys A."/>
            <person name="Hutchinson M.I."/>
            <person name="Powell A.J."/>
            <person name="Barry K."/>
            <person name="Miller A.N."/>
            <person name="Grigoriev I.V."/>
            <person name="Debuchy R."/>
            <person name="Gladieux P."/>
            <person name="Hiltunen Thoren M."/>
            <person name="Johannesson H."/>
        </authorList>
    </citation>
    <scope>NUCLEOTIDE SEQUENCE</scope>
    <source>
        <strain evidence="6">CBS 103.79</strain>
    </source>
</reference>
<evidence type="ECO:0000256" key="2">
    <source>
        <dbReference type="ARBA" id="ARBA00022737"/>
    </source>
</evidence>
<feature type="region of interest" description="Disordered" evidence="4">
    <location>
        <begin position="361"/>
        <end position="382"/>
    </location>
</feature>
<feature type="region of interest" description="Disordered" evidence="4">
    <location>
        <begin position="473"/>
        <end position="493"/>
    </location>
</feature>
<dbReference type="Proteomes" id="UP001303889">
    <property type="component" value="Unassembled WGS sequence"/>
</dbReference>
<dbReference type="PROSITE" id="PS00678">
    <property type="entry name" value="WD_REPEATS_1"/>
    <property type="match status" value="1"/>
</dbReference>
<feature type="repeat" description="WD" evidence="3">
    <location>
        <begin position="912"/>
        <end position="953"/>
    </location>
</feature>
<evidence type="ECO:0000256" key="4">
    <source>
        <dbReference type="SAM" id="MobiDB-lite"/>
    </source>
</evidence>
<dbReference type="SUPFAM" id="SSF51197">
    <property type="entry name" value="Clavaminate synthase-like"/>
    <property type="match status" value="1"/>
</dbReference>
<evidence type="ECO:0000313" key="7">
    <source>
        <dbReference type="Proteomes" id="UP001303889"/>
    </source>
</evidence>
<reference evidence="6" key="2">
    <citation type="submission" date="2023-05" db="EMBL/GenBank/DDBJ databases">
        <authorList>
            <consortium name="Lawrence Berkeley National Laboratory"/>
            <person name="Steindorff A."/>
            <person name="Hensen N."/>
            <person name="Bonometti L."/>
            <person name="Westerberg I."/>
            <person name="Brannstrom I.O."/>
            <person name="Guillou S."/>
            <person name="Cros-Aarteil S."/>
            <person name="Calhoun S."/>
            <person name="Haridas S."/>
            <person name="Kuo A."/>
            <person name="Mondo S."/>
            <person name="Pangilinan J."/>
            <person name="Riley R."/>
            <person name="Labutti K."/>
            <person name="Andreopoulos B."/>
            <person name="Lipzen A."/>
            <person name="Chen C."/>
            <person name="Yanf M."/>
            <person name="Daum C."/>
            <person name="Ng V."/>
            <person name="Clum A."/>
            <person name="Ohm R."/>
            <person name="Martin F."/>
            <person name="Silar P."/>
            <person name="Natvig D."/>
            <person name="Lalanne C."/>
            <person name="Gautier V."/>
            <person name="Ament-Velasquez S.L."/>
            <person name="Kruys A."/>
            <person name="Hutchinson M.I."/>
            <person name="Powell A.J."/>
            <person name="Barry K."/>
            <person name="Miller A.N."/>
            <person name="Grigoriev I.V."/>
            <person name="Debuchy R."/>
            <person name="Gladieux P."/>
            <person name="Thoren M.H."/>
            <person name="Johannesson H."/>
        </authorList>
    </citation>
    <scope>NUCLEOTIDE SEQUENCE</scope>
    <source>
        <strain evidence="6">CBS 103.79</strain>
    </source>
</reference>
<keyword evidence="1 3" id="KW-0853">WD repeat</keyword>
<gene>
    <name evidence="6" type="ORF">C8A05DRAFT_48155</name>
</gene>
<evidence type="ECO:0000256" key="3">
    <source>
        <dbReference type="PROSITE-ProRule" id="PRU00221"/>
    </source>
</evidence>
<evidence type="ECO:0000313" key="6">
    <source>
        <dbReference type="EMBL" id="KAK3897100.1"/>
    </source>
</evidence>
<dbReference type="InterPro" id="IPR015943">
    <property type="entry name" value="WD40/YVTN_repeat-like_dom_sf"/>
</dbReference>
<organism evidence="6 7">
    <name type="scientific">Staphylotrichum tortipilum</name>
    <dbReference type="NCBI Taxonomy" id="2831512"/>
    <lineage>
        <taxon>Eukaryota</taxon>
        <taxon>Fungi</taxon>
        <taxon>Dikarya</taxon>
        <taxon>Ascomycota</taxon>
        <taxon>Pezizomycotina</taxon>
        <taxon>Sordariomycetes</taxon>
        <taxon>Sordariomycetidae</taxon>
        <taxon>Sordariales</taxon>
        <taxon>Chaetomiaceae</taxon>
        <taxon>Staphylotrichum</taxon>
    </lineage>
</organism>
<dbReference type="SUPFAM" id="SSF50978">
    <property type="entry name" value="WD40 repeat-like"/>
    <property type="match status" value="1"/>
</dbReference>
<dbReference type="PANTHER" id="PTHR19848:SF8">
    <property type="entry name" value="F-BOX AND WD REPEAT DOMAIN CONTAINING 7"/>
    <property type="match status" value="1"/>
</dbReference>
<dbReference type="Pfam" id="PF00400">
    <property type="entry name" value="WD40"/>
    <property type="match status" value="2"/>
</dbReference>
<evidence type="ECO:0000259" key="5">
    <source>
        <dbReference type="PROSITE" id="PS51184"/>
    </source>
</evidence>
<protein>
    <submittedName>
        <fullName evidence="6">ATP synthase subunit alpha</fullName>
    </submittedName>
</protein>
<dbReference type="InterPro" id="IPR003347">
    <property type="entry name" value="JmjC_dom"/>
</dbReference>
<dbReference type="PROSITE" id="PS50082">
    <property type="entry name" value="WD_REPEATS_2"/>
    <property type="match status" value="2"/>
</dbReference>
<name>A0AAN6MAC7_9PEZI</name>
<dbReference type="AlphaFoldDB" id="A0AAN6MAC7"/>
<keyword evidence="2" id="KW-0677">Repeat</keyword>
<feature type="domain" description="JmjC" evidence="5">
    <location>
        <begin position="650"/>
        <end position="820"/>
    </location>
</feature>
<dbReference type="PROSITE" id="PS50294">
    <property type="entry name" value="WD_REPEATS_REGION"/>
    <property type="match status" value="2"/>
</dbReference>
<keyword evidence="7" id="KW-1185">Reference proteome</keyword>